<organism evidence="1">
    <name type="scientific">Citrobacter freundii</name>
    <dbReference type="NCBI Taxonomy" id="546"/>
    <lineage>
        <taxon>Bacteria</taxon>
        <taxon>Pseudomonadati</taxon>
        <taxon>Pseudomonadota</taxon>
        <taxon>Gammaproteobacteria</taxon>
        <taxon>Enterobacterales</taxon>
        <taxon>Enterobacteriaceae</taxon>
        <taxon>Citrobacter</taxon>
        <taxon>Citrobacter freundii complex</taxon>
    </lineage>
</organism>
<protein>
    <submittedName>
        <fullName evidence="1">Uncharacterized protein</fullName>
    </submittedName>
</protein>
<dbReference type="AlphaFoldDB" id="A0A8H9QAQ8"/>
<evidence type="ECO:0000313" key="1">
    <source>
        <dbReference type="EMBL" id="HAT3897371.1"/>
    </source>
</evidence>
<gene>
    <name evidence="1" type="ORF">I9Y29_001787</name>
</gene>
<reference evidence="1" key="2">
    <citation type="submission" date="2020-09" db="EMBL/GenBank/DDBJ databases">
        <authorList>
            <consortium name="NCBI Pathogen Detection Project"/>
        </authorList>
    </citation>
    <scope>NUCLEOTIDE SEQUENCE</scope>
    <source>
        <strain evidence="1">O50</strain>
    </source>
</reference>
<dbReference type="RefSeq" id="WP_071446411.1">
    <property type="nucleotide sequence ID" value="NZ_CP056181.1"/>
</dbReference>
<comment type="caution">
    <text evidence="1">The sequence shown here is derived from an EMBL/GenBank/DDBJ whole genome shotgun (WGS) entry which is preliminary data.</text>
</comment>
<dbReference type="EMBL" id="DACSXJ010000008">
    <property type="protein sequence ID" value="HAT3897371.1"/>
    <property type="molecule type" value="Genomic_DNA"/>
</dbReference>
<reference evidence="1" key="1">
    <citation type="journal article" date="2018" name="Genome Biol.">
        <title>SKESA: strategic k-mer extension for scrupulous assemblies.</title>
        <authorList>
            <person name="Souvorov A."/>
            <person name="Agarwala R."/>
            <person name="Lipman D.J."/>
        </authorList>
    </citation>
    <scope>NUCLEOTIDE SEQUENCE</scope>
    <source>
        <strain evidence="1">O50</strain>
    </source>
</reference>
<proteinExistence type="predicted"/>
<dbReference type="Proteomes" id="UP000855471">
    <property type="component" value="Unassembled WGS sequence"/>
</dbReference>
<name>A0A8H9QAQ8_CITFR</name>
<accession>A0A8H9QAQ8</accession>
<sequence>MSKRTQIIQFRADEETYSRAQERVKNGGLQLPDVMRAALKSVADADVSCLADLINGATSGSEDINQAWLFQKCHELFEYRDGQLFRKSRKGMGEQGNPVFIRVREGEEHVLIQGSHYPLKDIVWLMENGSIAGEVEYKNPHRVNMKHSIENLMINPVKEKEITLVKYLTGSEKINVIKVKQRALMFDTGNDENTKNVIENLINSEKTIPLLLRGEDGWVASRTAIHAFKLSDNQYVVSIS</sequence>